<accession>A0A1H8ILX1</accession>
<organism evidence="2 3">
    <name type="scientific">Nitrosomonas marina</name>
    <dbReference type="NCBI Taxonomy" id="917"/>
    <lineage>
        <taxon>Bacteria</taxon>
        <taxon>Pseudomonadati</taxon>
        <taxon>Pseudomonadota</taxon>
        <taxon>Betaproteobacteria</taxon>
        <taxon>Nitrosomonadales</taxon>
        <taxon>Nitrosomonadaceae</taxon>
        <taxon>Nitrosomonas</taxon>
    </lineage>
</organism>
<keyword evidence="1" id="KW-0472">Membrane</keyword>
<keyword evidence="1" id="KW-0812">Transmembrane</keyword>
<evidence type="ECO:0008006" key="4">
    <source>
        <dbReference type="Google" id="ProtNLM"/>
    </source>
</evidence>
<evidence type="ECO:0000256" key="1">
    <source>
        <dbReference type="SAM" id="Phobius"/>
    </source>
</evidence>
<sequence length="93" mass="10457">MSDCDKKTDDIPDHCKLASNAAADKAVREVFKLIEVDVDDQKSVKEFREDLRFGGRMRKYTERGMIVAVTVITGAVILAVWEGIVMKIKQIIS</sequence>
<evidence type="ECO:0000313" key="2">
    <source>
        <dbReference type="EMBL" id="SEN69371.1"/>
    </source>
</evidence>
<dbReference type="EMBL" id="FOCP01000035">
    <property type="protein sequence ID" value="SEN69371.1"/>
    <property type="molecule type" value="Genomic_DNA"/>
</dbReference>
<dbReference type="Proteomes" id="UP000199459">
    <property type="component" value="Unassembled WGS sequence"/>
</dbReference>
<feature type="transmembrane region" description="Helical" evidence="1">
    <location>
        <begin position="65"/>
        <end position="85"/>
    </location>
</feature>
<dbReference type="AlphaFoldDB" id="A0A1H8ILX1"/>
<evidence type="ECO:0000313" key="3">
    <source>
        <dbReference type="Proteomes" id="UP000199459"/>
    </source>
</evidence>
<dbReference type="STRING" id="917.SAMN05216326_1277"/>
<name>A0A1H8ILX1_9PROT</name>
<dbReference type="RefSeq" id="WP_218143990.1">
    <property type="nucleotide sequence ID" value="NZ_FOCP01000035.1"/>
</dbReference>
<protein>
    <recommendedName>
        <fullName evidence="4">Transmembrane protein</fullName>
    </recommendedName>
</protein>
<gene>
    <name evidence="2" type="ORF">SAMN05216325_13513</name>
</gene>
<keyword evidence="1" id="KW-1133">Transmembrane helix</keyword>
<reference evidence="2 3" key="1">
    <citation type="submission" date="2016-10" db="EMBL/GenBank/DDBJ databases">
        <authorList>
            <person name="de Groot N.N."/>
        </authorList>
    </citation>
    <scope>NUCLEOTIDE SEQUENCE [LARGE SCALE GENOMIC DNA]</scope>
    <source>
        <strain evidence="2 3">Nm22</strain>
    </source>
</reference>
<proteinExistence type="predicted"/>